<dbReference type="Proteomes" id="UP000193642">
    <property type="component" value="Unassembled WGS sequence"/>
</dbReference>
<dbReference type="STRING" id="329046.A0A1Y2BPI6"/>
<evidence type="ECO:0000259" key="1">
    <source>
        <dbReference type="Pfam" id="PF24137"/>
    </source>
</evidence>
<evidence type="ECO:0000313" key="3">
    <source>
        <dbReference type="EMBL" id="ORY36652.1"/>
    </source>
</evidence>
<evidence type="ECO:0000259" key="2">
    <source>
        <dbReference type="Pfam" id="PF25581"/>
    </source>
</evidence>
<dbReference type="InterPro" id="IPR056402">
    <property type="entry name" value="DA_N"/>
</dbReference>
<dbReference type="SUPFAM" id="SSF159245">
    <property type="entry name" value="AttH-like"/>
    <property type="match status" value="1"/>
</dbReference>
<protein>
    <submittedName>
        <fullName evidence="3">Uncharacterized protein</fullName>
    </submittedName>
</protein>
<accession>A0A1Y2BPI6</accession>
<name>A0A1Y2BPI6_9FUNG</name>
<dbReference type="AlphaFoldDB" id="A0A1Y2BPI6"/>
<evidence type="ECO:0000313" key="4">
    <source>
        <dbReference type="Proteomes" id="UP000193642"/>
    </source>
</evidence>
<reference evidence="3 4" key="1">
    <citation type="submission" date="2016-07" db="EMBL/GenBank/DDBJ databases">
        <title>Pervasive Adenine N6-methylation of Active Genes in Fungi.</title>
        <authorList>
            <consortium name="DOE Joint Genome Institute"/>
            <person name="Mondo S.J."/>
            <person name="Dannebaum R.O."/>
            <person name="Kuo R.C."/>
            <person name="Labutti K."/>
            <person name="Haridas S."/>
            <person name="Kuo A."/>
            <person name="Salamov A."/>
            <person name="Ahrendt S.R."/>
            <person name="Lipzen A."/>
            <person name="Sullivan W."/>
            <person name="Andreopoulos W.B."/>
            <person name="Clum A."/>
            <person name="Lindquist E."/>
            <person name="Daum C."/>
            <person name="Ramamoorthy G.K."/>
            <person name="Gryganskyi A."/>
            <person name="Culley D."/>
            <person name="Magnuson J.K."/>
            <person name="James T.Y."/>
            <person name="O'Malley M.A."/>
            <person name="Stajich J.E."/>
            <person name="Spatafora J.W."/>
            <person name="Visel A."/>
            <person name="Grigoriev I.V."/>
        </authorList>
    </citation>
    <scope>NUCLEOTIDE SEQUENCE [LARGE SCALE GENOMIC DNA]</scope>
    <source>
        <strain evidence="3 4">JEL800</strain>
    </source>
</reference>
<feature type="domain" description="AsqO/PenF-like C-terminal" evidence="2">
    <location>
        <begin position="222"/>
        <end position="348"/>
    </location>
</feature>
<dbReference type="OrthoDB" id="5344254at2759"/>
<gene>
    <name evidence="3" type="ORF">BCR33DRAFT_721870</name>
</gene>
<feature type="domain" description="Diels-Alderase N-terminal" evidence="1">
    <location>
        <begin position="43"/>
        <end position="212"/>
    </location>
</feature>
<dbReference type="Pfam" id="PF25581">
    <property type="entry name" value="AsqO_C"/>
    <property type="match status" value="1"/>
</dbReference>
<dbReference type="InterPro" id="IPR057722">
    <property type="entry name" value="AsqO/PenF-like_C"/>
</dbReference>
<keyword evidence="4" id="KW-1185">Reference proteome</keyword>
<sequence>MSLCSVTSLANTPRAFVLNNTIYDGVSTAFTSTNDPAFTFDGPKILPSPNASSYEWWYFDAVGSAATPGSVALIFFSAPQTAFPFVGDINGGTLAVYVSASLPNGTIIGTEGVANVSYVLPEKDWSSGDYGSLGGWCGTDAGNVVNVNVTGFVGSLTLKKSAPAHVACGTLSQTADLTSSPNIYWSNSVPAATASANFVFGDGSKFVFDGYGNTTTKTGVGEYWGHATFGPFSIVWSLVIGVDGKNYTSGYVSRDGTILSSSCQPLDFSLAIQGGATFPPTITTQIKTSSYGLSFVLSNGAGNLDVVLDKLAIVMLGGSGVFVRWTGAAKGGLRGGDVYEGVAVSESFAVLPGSPTATDIPTTTTNVSTVPQTTKGIQGNGATDFSGLGLFTLAIILLTC</sequence>
<organism evidence="3 4">
    <name type="scientific">Rhizoclosmatium globosum</name>
    <dbReference type="NCBI Taxonomy" id="329046"/>
    <lineage>
        <taxon>Eukaryota</taxon>
        <taxon>Fungi</taxon>
        <taxon>Fungi incertae sedis</taxon>
        <taxon>Chytridiomycota</taxon>
        <taxon>Chytridiomycota incertae sedis</taxon>
        <taxon>Chytridiomycetes</taxon>
        <taxon>Chytridiales</taxon>
        <taxon>Chytriomycetaceae</taxon>
        <taxon>Rhizoclosmatium</taxon>
    </lineage>
</organism>
<dbReference type="EMBL" id="MCGO01000054">
    <property type="protein sequence ID" value="ORY36652.1"/>
    <property type="molecule type" value="Genomic_DNA"/>
</dbReference>
<dbReference type="Pfam" id="PF24137">
    <property type="entry name" value="DA_N"/>
    <property type="match status" value="1"/>
</dbReference>
<proteinExistence type="predicted"/>
<comment type="caution">
    <text evidence="3">The sequence shown here is derived from an EMBL/GenBank/DDBJ whole genome shotgun (WGS) entry which is preliminary data.</text>
</comment>